<dbReference type="Proteomes" id="UP000480178">
    <property type="component" value="Chromosome"/>
</dbReference>
<organism evidence="1 2">
    <name type="scientific">Rhodocytophaga rosea</name>
    <dbReference type="NCBI Taxonomy" id="2704465"/>
    <lineage>
        <taxon>Bacteria</taxon>
        <taxon>Pseudomonadati</taxon>
        <taxon>Bacteroidota</taxon>
        <taxon>Cytophagia</taxon>
        <taxon>Cytophagales</taxon>
        <taxon>Rhodocytophagaceae</taxon>
        <taxon>Rhodocytophaga</taxon>
    </lineage>
</organism>
<dbReference type="AlphaFoldDB" id="A0A6C0GWH2"/>
<proteinExistence type="predicted"/>
<accession>A0A6C0GWH2</accession>
<dbReference type="KEGG" id="rhoz:GXP67_26875"/>
<evidence type="ECO:0000313" key="2">
    <source>
        <dbReference type="Proteomes" id="UP000480178"/>
    </source>
</evidence>
<reference evidence="1 2" key="1">
    <citation type="submission" date="2020-01" db="EMBL/GenBank/DDBJ databases">
        <authorList>
            <person name="Kim M.K."/>
        </authorList>
    </citation>
    <scope>NUCLEOTIDE SEQUENCE [LARGE SCALE GENOMIC DNA]</scope>
    <source>
        <strain evidence="1 2">172606-1</strain>
    </source>
</reference>
<dbReference type="EMBL" id="CP048222">
    <property type="protein sequence ID" value="QHT72184.1"/>
    <property type="molecule type" value="Genomic_DNA"/>
</dbReference>
<gene>
    <name evidence="1" type="ORF">GXP67_26875</name>
</gene>
<protein>
    <submittedName>
        <fullName evidence="1">Acyl-CoA reductase</fullName>
    </submittedName>
</protein>
<evidence type="ECO:0000313" key="1">
    <source>
        <dbReference type="EMBL" id="QHT72184.1"/>
    </source>
</evidence>
<keyword evidence="2" id="KW-1185">Reference proteome</keyword>
<name>A0A6C0GWH2_9BACT</name>
<sequence>MILEERINAFIALGKKLAELPAEQKQAWASQARSGNNWFTEESVEMAIRGIIDYLQEDALRKWLADYSFGDIQKRVGVVMAGNIPAVGFHDFMSVLLSGHILYAKLSSQDEILPKKIAALLLDIEPGFASQLQFMERLNKAQAIIATGSDNSARYFKYYFGKVPNIIRQNRTSCAVLSGEENTQDFVKLGEDIFHYFGLGCRNVSKLYVPQDYDFTPLLDALAPFKNVMNHNKYVNNYDYNKSILLVNQVPHYDNGFLLLTENTSLVSPVSVVYYEYYTNAQDLAFQLELHRSKIQCVVTGNENIPGSIPFGQAQHPQVWDYADGVDTMQFLQSLS</sequence>